<name>A0A517Q8D8_9PLAN</name>
<evidence type="ECO:0000256" key="4">
    <source>
        <dbReference type="ARBA" id="ARBA00022679"/>
    </source>
</evidence>
<feature type="transmembrane region" description="Helical" evidence="8">
    <location>
        <begin position="231"/>
        <end position="251"/>
    </location>
</feature>
<sequence length="567" mass="64912">MQSAVKKKESESAVEPVAVTAREGHGHVDTELPQRTSPAVWFLVAGIILAGLVFRARLLDTFYLDFDEAMHFQAARETSLKDVWLASRIHTHPPLVFLFYHFWLNVGDSEVILRLPALIFSGSALFLGYLWLREMVGEKPALVGLVFLTFSMPMVHLGAQMRCYTLLLTFIFAALYFHERFLQRHSLSALIISVACLTLAMLTHYNTAWFLLVLGLLTLLRVFSGTLPGKLVIVWALTQVVLLGVCMALYFGHVRIFINSDTQADLWDFWIRDSDYTVQNTEPWKIPLMRLLEFIKFTAGFMGLLIAACLLPGAIRLGKVAYKHSGSYIIAIERGMLILLPLLLAMLLFQFRIYPLGHTRHSMWLIPFVALGLSASTLFLFQHRGLWKNVALASVLGFWIVNYTVPIIFNFKTTQTPEAAHRFVRLIQDTVPAGEVILTDESTRNVLEYYLAGRQVTHGKQLEGGYSEYQMGKYRVVTIPKFHFFMYQFRKDWDSYLNVFKESAKSPVWVVYLGYEREELKPEHLFPLFPAGELTKQAHYLDNQIMRIRFLSPDFKSVRKANSESDS</sequence>
<feature type="domain" description="Glycosyltransferase RgtA/B/C/D-like" evidence="9">
    <location>
        <begin position="92"/>
        <end position="220"/>
    </location>
</feature>
<feature type="transmembrane region" description="Helical" evidence="8">
    <location>
        <begin position="336"/>
        <end position="355"/>
    </location>
</feature>
<keyword evidence="6 8" id="KW-1133">Transmembrane helix</keyword>
<dbReference type="GO" id="GO:0009103">
    <property type="term" value="P:lipopolysaccharide biosynthetic process"/>
    <property type="evidence" value="ECO:0007669"/>
    <property type="project" value="UniProtKB-ARBA"/>
</dbReference>
<gene>
    <name evidence="10" type="ORF">Enr10x_32280</name>
</gene>
<evidence type="ECO:0000259" key="9">
    <source>
        <dbReference type="Pfam" id="PF13231"/>
    </source>
</evidence>
<keyword evidence="11" id="KW-1185">Reference proteome</keyword>
<proteinExistence type="predicted"/>
<evidence type="ECO:0000256" key="6">
    <source>
        <dbReference type="ARBA" id="ARBA00022989"/>
    </source>
</evidence>
<evidence type="ECO:0000313" key="10">
    <source>
        <dbReference type="EMBL" id="QDT27892.1"/>
    </source>
</evidence>
<feature type="transmembrane region" description="Helical" evidence="8">
    <location>
        <begin position="139"/>
        <end position="155"/>
    </location>
</feature>
<dbReference type="Pfam" id="PF13231">
    <property type="entry name" value="PMT_2"/>
    <property type="match status" value="1"/>
</dbReference>
<dbReference type="Proteomes" id="UP000315647">
    <property type="component" value="Chromosome"/>
</dbReference>
<feature type="transmembrane region" description="Helical" evidence="8">
    <location>
        <begin position="39"/>
        <end position="58"/>
    </location>
</feature>
<evidence type="ECO:0000256" key="2">
    <source>
        <dbReference type="ARBA" id="ARBA00022475"/>
    </source>
</evidence>
<evidence type="ECO:0000313" key="11">
    <source>
        <dbReference type="Proteomes" id="UP000315647"/>
    </source>
</evidence>
<dbReference type="InterPro" id="IPR038731">
    <property type="entry name" value="RgtA/B/C-like"/>
</dbReference>
<feature type="transmembrane region" description="Helical" evidence="8">
    <location>
        <begin position="111"/>
        <end position="132"/>
    </location>
</feature>
<dbReference type="GO" id="GO:0005886">
    <property type="term" value="C:plasma membrane"/>
    <property type="evidence" value="ECO:0007669"/>
    <property type="project" value="UniProtKB-SubCell"/>
</dbReference>
<keyword evidence="3" id="KW-0328">Glycosyltransferase</keyword>
<protein>
    <recommendedName>
        <fullName evidence="9">Glycosyltransferase RgtA/B/C/D-like domain-containing protein</fullName>
    </recommendedName>
</protein>
<reference evidence="10 11" key="1">
    <citation type="submission" date="2019-03" db="EMBL/GenBank/DDBJ databases">
        <title>Deep-cultivation of Planctomycetes and their phenomic and genomic characterization uncovers novel biology.</title>
        <authorList>
            <person name="Wiegand S."/>
            <person name="Jogler M."/>
            <person name="Boedeker C."/>
            <person name="Pinto D."/>
            <person name="Vollmers J."/>
            <person name="Rivas-Marin E."/>
            <person name="Kohn T."/>
            <person name="Peeters S.H."/>
            <person name="Heuer A."/>
            <person name="Rast P."/>
            <person name="Oberbeckmann S."/>
            <person name="Bunk B."/>
            <person name="Jeske O."/>
            <person name="Meyerdierks A."/>
            <person name="Storesund J.E."/>
            <person name="Kallscheuer N."/>
            <person name="Luecker S."/>
            <person name="Lage O.M."/>
            <person name="Pohl T."/>
            <person name="Merkel B.J."/>
            <person name="Hornburger P."/>
            <person name="Mueller R.-W."/>
            <person name="Bruemmer F."/>
            <person name="Labrenz M."/>
            <person name="Spormann A.M."/>
            <person name="Op den Camp H."/>
            <person name="Overmann J."/>
            <person name="Amann R."/>
            <person name="Jetten M.S.M."/>
            <person name="Mascher T."/>
            <person name="Medema M.H."/>
            <person name="Devos D.P."/>
            <person name="Kaster A.-K."/>
            <person name="Ovreas L."/>
            <person name="Rohde M."/>
            <person name="Galperin M.Y."/>
            <person name="Jogler C."/>
        </authorList>
    </citation>
    <scope>NUCLEOTIDE SEQUENCE [LARGE SCALE GENOMIC DNA]</scope>
    <source>
        <strain evidence="10 11">Enr10</strain>
    </source>
</reference>
<keyword evidence="4" id="KW-0808">Transferase</keyword>
<organism evidence="10 11">
    <name type="scientific">Gimesia panareensis</name>
    <dbReference type="NCBI Taxonomy" id="2527978"/>
    <lineage>
        <taxon>Bacteria</taxon>
        <taxon>Pseudomonadati</taxon>
        <taxon>Planctomycetota</taxon>
        <taxon>Planctomycetia</taxon>
        <taxon>Planctomycetales</taxon>
        <taxon>Planctomycetaceae</taxon>
        <taxon>Gimesia</taxon>
    </lineage>
</organism>
<feature type="transmembrane region" description="Helical" evidence="8">
    <location>
        <begin position="185"/>
        <end position="202"/>
    </location>
</feature>
<keyword evidence="5 8" id="KW-0812">Transmembrane</keyword>
<feature type="transmembrane region" description="Helical" evidence="8">
    <location>
        <begin position="390"/>
        <end position="409"/>
    </location>
</feature>
<dbReference type="PANTHER" id="PTHR33908:SF11">
    <property type="entry name" value="MEMBRANE PROTEIN"/>
    <property type="match status" value="1"/>
</dbReference>
<evidence type="ECO:0000256" key="8">
    <source>
        <dbReference type="SAM" id="Phobius"/>
    </source>
</evidence>
<dbReference type="PANTHER" id="PTHR33908">
    <property type="entry name" value="MANNOSYLTRANSFERASE YKCB-RELATED"/>
    <property type="match status" value="1"/>
</dbReference>
<evidence type="ECO:0000256" key="7">
    <source>
        <dbReference type="ARBA" id="ARBA00023136"/>
    </source>
</evidence>
<dbReference type="EMBL" id="CP037421">
    <property type="protein sequence ID" value="QDT27892.1"/>
    <property type="molecule type" value="Genomic_DNA"/>
</dbReference>
<dbReference type="InterPro" id="IPR050297">
    <property type="entry name" value="LipidA_mod_glycosyltrf_83"/>
</dbReference>
<evidence type="ECO:0000256" key="1">
    <source>
        <dbReference type="ARBA" id="ARBA00004651"/>
    </source>
</evidence>
<keyword evidence="2" id="KW-1003">Cell membrane</keyword>
<evidence type="ECO:0000256" key="5">
    <source>
        <dbReference type="ARBA" id="ARBA00022692"/>
    </source>
</evidence>
<keyword evidence="7 8" id="KW-0472">Membrane</keyword>
<accession>A0A517Q8D8</accession>
<comment type="subcellular location">
    <subcellularLocation>
        <location evidence="1">Cell membrane</location>
        <topology evidence="1">Multi-pass membrane protein</topology>
    </subcellularLocation>
</comment>
<dbReference type="AlphaFoldDB" id="A0A517Q8D8"/>
<feature type="transmembrane region" description="Helical" evidence="8">
    <location>
        <begin position="161"/>
        <end position="178"/>
    </location>
</feature>
<evidence type="ECO:0000256" key="3">
    <source>
        <dbReference type="ARBA" id="ARBA00022676"/>
    </source>
</evidence>
<feature type="transmembrane region" description="Helical" evidence="8">
    <location>
        <begin position="294"/>
        <end position="315"/>
    </location>
</feature>
<feature type="transmembrane region" description="Helical" evidence="8">
    <location>
        <begin position="361"/>
        <end position="381"/>
    </location>
</feature>
<dbReference type="GO" id="GO:0016763">
    <property type="term" value="F:pentosyltransferase activity"/>
    <property type="evidence" value="ECO:0007669"/>
    <property type="project" value="TreeGrafter"/>
</dbReference>